<feature type="signal peptide" evidence="1">
    <location>
        <begin position="1"/>
        <end position="17"/>
    </location>
</feature>
<dbReference type="AlphaFoldDB" id="A0A9N9FS06"/>
<dbReference type="EMBL" id="CAJVPL010001116">
    <property type="protein sequence ID" value="CAG8553484.1"/>
    <property type="molecule type" value="Genomic_DNA"/>
</dbReference>
<protein>
    <submittedName>
        <fullName evidence="2">5759_t:CDS:1</fullName>
    </submittedName>
</protein>
<dbReference type="OrthoDB" id="2433997at2759"/>
<reference evidence="2" key="1">
    <citation type="submission" date="2021-06" db="EMBL/GenBank/DDBJ databases">
        <authorList>
            <person name="Kallberg Y."/>
            <person name="Tangrot J."/>
            <person name="Rosling A."/>
        </authorList>
    </citation>
    <scope>NUCLEOTIDE SEQUENCE</scope>
    <source>
        <strain evidence="2">MT106</strain>
    </source>
</reference>
<comment type="caution">
    <text evidence="2">The sequence shown here is derived from an EMBL/GenBank/DDBJ whole genome shotgun (WGS) entry which is preliminary data.</text>
</comment>
<keyword evidence="1" id="KW-0732">Signal</keyword>
<evidence type="ECO:0000313" key="2">
    <source>
        <dbReference type="EMBL" id="CAG8553484.1"/>
    </source>
</evidence>
<evidence type="ECO:0000313" key="3">
    <source>
        <dbReference type="Proteomes" id="UP000789831"/>
    </source>
</evidence>
<accession>A0A9N9FS06</accession>
<dbReference type="Proteomes" id="UP000789831">
    <property type="component" value="Unassembled WGS sequence"/>
</dbReference>
<evidence type="ECO:0000256" key="1">
    <source>
        <dbReference type="SAM" id="SignalP"/>
    </source>
</evidence>
<feature type="chain" id="PRO_5040253567" evidence="1">
    <location>
        <begin position="18"/>
        <end position="141"/>
    </location>
</feature>
<gene>
    <name evidence="2" type="ORF">AGERDE_LOCUS6788</name>
</gene>
<sequence length="141" mass="15035">MKTFIALLVLIISSVFAAPFDKRQEPDACGGFRITSPNQSGLQWTNGECYQVSFDAGNNAAGALKITSIDLVDSNGNVVKPQWTGSVDATQGYVPNFNLNIPKTGTYNFRVNAQPTAGAKCTRDTVTFTGTYNPNSGSAQC</sequence>
<keyword evidence="3" id="KW-1185">Reference proteome</keyword>
<proteinExistence type="predicted"/>
<name>A0A9N9FS06_9GLOM</name>
<organism evidence="2 3">
    <name type="scientific">Ambispora gerdemannii</name>
    <dbReference type="NCBI Taxonomy" id="144530"/>
    <lineage>
        <taxon>Eukaryota</taxon>
        <taxon>Fungi</taxon>
        <taxon>Fungi incertae sedis</taxon>
        <taxon>Mucoromycota</taxon>
        <taxon>Glomeromycotina</taxon>
        <taxon>Glomeromycetes</taxon>
        <taxon>Archaeosporales</taxon>
        <taxon>Ambisporaceae</taxon>
        <taxon>Ambispora</taxon>
    </lineage>
</organism>